<evidence type="ECO:0000313" key="2">
    <source>
        <dbReference type="Proteomes" id="UP000076512"/>
    </source>
</evidence>
<protein>
    <recommendedName>
        <fullName evidence="3">Phage gp6-like head-tail connector protein</fullName>
    </recommendedName>
</protein>
<keyword evidence="2" id="KW-1185">Reference proteome</keyword>
<reference evidence="1 2" key="1">
    <citation type="submission" date="2016-04" db="EMBL/GenBank/DDBJ databases">
        <authorList>
            <person name="Evans L.H."/>
            <person name="Alamgir A."/>
            <person name="Owens N."/>
            <person name="Weber N.D."/>
            <person name="Virtaneva K."/>
            <person name="Barbian K."/>
            <person name="Babar A."/>
            <person name="Rosenke K."/>
        </authorList>
    </citation>
    <scope>NUCLEOTIDE SEQUENCE [LARGE SCALE GENOMIC DNA]</scope>
    <source>
        <strain evidence="1 2">IFM 0406</strain>
    </source>
</reference>
<dbReference type="AlphaFoldDB" id="A0A161WFM5"/>
<sequence>MLTYATPDQLAEHVTAAQLDQLDDGDAHRYLRAATQIVRFATKNDLYDATPAGLPTDPVLADALAVATCVQVREWIHNGINPLAGTAGLTPVVMSAATNGSSVSYNDTEQASARTRLLTGLADTAYSVLRTAGLGSSMAARR</sequence>
<dbReference type="Proteomes" id="UP000076512">
    <property type="component" value="Unassembled WGS sequence"/>
</dbReference>
<evidence type="ECO:0008006" key="3">
    <source>
        <dbReference type="Google" id="ProtNLM"/>
    </source>
</evidence>
<proteinExistence type="predicted"/>
<comment type="caution">
    <text evidence="1">The sequence shown here is derived from an EMBL/GenBank/DDBJ whole genome shotgun (WGS) entry which is preliminary data.</text>
</comment>
<dbReference type="OrthoDB" id="4553619at2"/>
<dbReference type="RefSeq" id="WP_067583699.1">
    <property type="nucleotide sequence ID" value="NZ_JABMCZ010000001.1"/>
</dbReference>
<organism evidence="1 2">
    <name type="scientific">Nocardia terpenica</name>
    <dbReference type="NCBI Taxonomy" id="455432"/>
    <lineage>
        <taxon>Bacteria</taxon>
        <taxon>Bacillati</taxon>
        <taxon>Actinomycetota</taxon>
        <taxon>Actinomycetes</taxon>
        <taxon>Mycobacteriales</taxon>
        <taxon>Nocardiaceae</taxon>
        <taxon>Nocardia</taxon>
    </lineage>
</organism>
<accession>A0A161WFM5</accession>
<gene>
    <name evidence="1" type="ORF">AWN90_20645</name>
</gene>
<evidence type="ECO:0000313" key="1">
    <source>
        <dbReference type="EMBL" id="KZM75749.1"/>
    </source>
</evidence>
<dbReference type="STRING" id="455432.AWN90_20645"/>
<dbReference type="EMBL" id="LWGR01000003">
    <property type="protein sequence ID" value="KZM75749.1"/>
    <property type="molecule type" value="Genomic_DNA"/>
</dbReference>
<name>A0A161WFM5_9NOCA</name>